<reference evidence="1" key="1">
    <citation type="submission" date="2023-01" db="EMBL/GenBank/DDBJ databases">
        <authorList>
            <person name="Van Ghelder C."/>
            <person name="Rancurel C."/>
        </authorList>
    </citation>
    <scope>NUCLEOTIDE SEQUENCE</scope>
    <source>
        <strain evidence="1">CNCM I-4278</strain>
    </source>
</reference>
<keyword evidence="2" id="KW-1185">Reference proteome</keyword>
<dbReference type="AlphaFoldDB" id="A0A9W4UES1"/>
<sequence>MFSCRFCSYSLNSTLGRAMLGNADEVLLIIRSEISVTVKMAKDANMNIDQIDTDSRVEWRNKTRLDASRSRASLEHFRA</sequence>
<dbReference type="Proteomes" id="UP001152607">
    <property type="component" value="Unassembled WGS sequence"/>
</dbReference>
<dbReference type="EMBL" id="CAOQHR010000005">
    <property type="protein sequence ID" value="CAI6334645.1"/>
    <property type="molecule type" value="Genomic_DNA"/>
</dbReference>
<name>A0A9W4UES1_9PLEO</name>
<organism evidence="1 2">
    <name type="scientific">Periconia digitata</name>
    <dbReference type="NCBI Taxonomy" id="1303443"/>
    <lineage>
        <taxon>Eukaryota</taxon>
        <taxon>Fungi</taxon>
        <taxon>Dikarya</taxon>
        <taxon>Ascomycota</taxon>
        <taxon>Pezizomycotina</taxon>
        <taxon>Dothideomycetes</taxon>
        <taxon>Pleosporomycetidae</taxon>
        <taxon>Pleosporales</taxon>
        <taxon>Massarineae</taxon>
        <taxon>Periconiaceae</taxon>
        <taxon>Periconia</taxon>
    </lineage>
</organism>
<gene>
    <name evidence="1" type="ORF">PDIGIT_LOCUS7708</name>
</gene>
<evidence type="ECO:0000313" key="1">
    <source>
        <dbReference type="EMBL" id="CAI6334645.1"/>
    </source>
</evidence>
<comment type="caution">
    <text evidence="1">The sequence shown here is derived from an EMBL/GenBank/DDBJ whole genome shotgun (WGS) entry which is preliminary data.</text>
</comment>
<proteinExistence type="predicted"/>
<accession>A0A9W4UES1</accession>
<evidence type="ECO:0000313" key="2">
    <source>
        <dbReference type="Proteomes" id="UP001152607"/>
    </source>
</evidence>
<protein>
    <submittedName>
        <fullName evidence="1">Uncharacterized protein</fullName>
    </submittedName>
</protein>